<evidence type="ECO:0000313" key="3">
    <source>
        <dbReference type="Proteomes" id="UP000515703"/>
    </source>
</evidence>
<name>A0A7I8DRK0_9FIRM</name>
<feature type="transmembrane region" description="Helical" evidence="1">
    <location>
        <begin position="80"/>
        <end position="101"/>
    </location>
</feature>
<keyword evidence="3" id="KW-1185">Reference proteome</keyword>
<keyword evidence="1" id="KW-1133">Transmembrane helix</keyword>
<accession>A0A7I8DRK0</accession>
<keyword evidence="1" id="KW-0472">Membrane</keyword>
<organism evidence="2 3">
    <name type="scientific">Anaerocolumna chitinilytica</name>
    <dbReference type="NCBI Taxonomy" id="1727145"/>
    <lineage>
        <taxon>Bacteria</taxon>
        <taxon>Bacillati</taxon>
        <taxon>Bacillota</taxon>
        <taxon>Clostridia</taxon>
        <taxon>Lachnospirales</taxon>
        <taxon>Lachnospiraceae</taxon>
        <taxon>Anaerocolumna</taxon>
    </lineage>
</organism>
<feature type="transmembrane region" description="Helical" evidence="1">
    <location>
        <begin position="113"/>
        <end position="131"/>
    </location>
</feature>
<reference evidence="2 3" key="1">
    <citation type="submission" date="2020-08" db="EMBL/GenBank/DDBJ databases">
        <title>Draft genome sequencing of an Anaerocolumna strain isolated from anoxic soil subjected to BSD treatment.</title>
        <authorList>
            <person name="Uek A."/>
            <person name="Tonouchi A."/>
        </authorList>
    </citation>
    <scope>NUCLEOTIDE SEQUENCE [LARGE SCALE GENOMIC DNA]</scope>
    <source>
        <strain evidence="2 3">CTTW</strain>
    </source>
</reference>
<evidence type="ECO:0008006" key="4">
    <source>
        <dbReference type="Google" id="ProtNLM"/>
    </source>
</evidence>
<gene>
    <name evidence="2" type="ORF">bsdcttw_40840</name>
</gene>
<evidence type="ECO:0000256" key="1">
    <source>
        <dbReference type="SAM" id="Phobius"/>
    </source>
</evidence>
<dbReference type="AlphaFoldDB" id="A0A7I8DRK0"/>
<dbReference type="Proteomes" id="UP000515703">
    <property type="component" value="Chromosome"/>
</dbReference>
<evidence type="ECO:0000313" key="2">
    <source>
        <dbReference type="EMBL" id="BCK01044.1"/>
    </source>
</evidence>
<dbReference type="KEGG" id="acht:bsdcttw_40840"/>
<feature type="transmembrane region" description="Helical" evidence="1">
    <location>
        <begin position="56"/>
        <end position="74"/>
    </location>
</feature>
<dbReference type="EMBL" id="AP023368">
    <property type="protein sequence ID" value="BCK01044.1"/>
    <property type="molecule type" value="Genomic_DNA"/>
</dbReference>
<reference evidence="2 3" key="2">
    <citation type="submission" date="2020-08" db="EMBL/GenBank/DDBJ databases">
        <authorList>
            <person name="Ueki A."/>
            <person name="Tonouchi A."/>
        </authorList>
    </citation>
    <scope>NUCLEOTIDE SEQUENCE [LARGE SCALE GENOMIC DNA]</scope>
    <source>
        <strain evidence="2 3">CTTW</strain>
    </source>
</reference>
<feature type="transmembrane region" description="Helical" evidence="1">
    <location>
        <begin position="6"/>
        <end position="28"/>
    </location>
</feature>
<sequence length="132" mass="15407">MEELGGLFGYLIIFFYALAVLNFCFKFLNRNYREKLKKNDKFYKAFMKILKFLVKYHRYFGGAAIIMILIHFYLQFTHFGLSITGCIAAGFMILQFLLGIYGQVKKPKTKGWLRLHRGIAALLLVTILIHVI</sequence>
<dbReference type="RefSeq" id="WP_185256655.1">
    <property type="nucleotide sequence ID" value="NZ_AP023368.1"/>
</dbReference>
<proteinExistence type="predicted"/>
<protein>
    <recommendedName>
        <fullName evidence="4">Cytochrome b561 domain-containing protein</fullName>
    </recommendedName>
</protein>
<keyword evidence="1" id="KW-0812">Transmembrane</keyword>